<reference evidence="1 2" key="1">
    <citation type="submission" date="2018-03" db="EMBL/GenBank/DDBJ databases">
        <title>Genomic Encyclopedia of Archaeal and Bacterial Type Strains, Phase II (KMG-II): from individual species to whole genera.</title>
        <authorList>
            <person name="Goeker M."/>
        </authorList>
    </citation>
    <scope>NUCLEOTIDE SEQUENCE [LARGE SCALE GENOMIC DNA]</scope>
    <source>
        <strain evidence="1 2">DSM 43146</strain>
    </source>
</reference>
<comment type="caution">
    <text evidence="1">The sequence shown here is derived from an EMBL/GenBank/DDBJ whole genome shotgun (WGS) entry which is preliminary data.</text>
</comment>
<gene>
    <name evidence="1" type="ORF">CLV67_1712</name>
</gene>
<sequence length="62" mass="6866">MTSARRRAGSMTSAWNSRRSSLTVMSISALVLVVLVAVATARKAWAAMTRVVQRCQARQRRC</sequence>
<organism evidence="1 2">
    <name type="scientific">Actinoplanes italicus</name>
    <dbReference type="NCBI Taxonomy" id="113567"/>
    <lineage>
        <taxon>Bacteria</taxon>
        <taxon>Bacillati</taxon>
        <taxon>Actinomycetota</taxon>
        <taxon>Actinomycetes</taxon>
        <taxon>Micromonosporales</taxon>
        <taxon>Micromonosporaceae</taxon>
        <taxon>Actinoplanes</taxon>
    </lineage>
</organism>
<protein>
    <submittedName>
        <fullName evidence="1">Uncharacterized protein</fullName>
    </submittedName>
</protein>
<accession>A0A2T0J2A4</accession>
<keyword evidence="2" id="KW-1185">Reference proteome</keyword>
<evidence type="ECO:0000313" key="2">
    <source>
        <dbReference type="Proteomes" id="UP000239415"/>
    </source>
</evidence>
<dbReference type="Proteomes" id="UP000239415">
    <property type="component" value="Unassembled WGS sequence"/>
</dbReference>
<name>A0A2T0J2A4_9ACTN</name>
<dbReference type="AlphaFoldDB" id="A0A2T0J2A4"/>
<evidence type="ECO:0000313" key="1">
    <source>
        <dbReference type="EMBL" id="PRX01668.1"/>
    </source>
</evidence>
<proteinExistence type="predicted"/>
<dbReference type="EMBL" id="PVMZ01000071">
    <property type="protein sequence ID" value="PRX01668.1"/>
    <property type="molecule type" value="Genomic_DNA"/>
</dbReference>